<keyword evidence="2" id="KW-0472">Membrane</keyword>
<keyword evidence="2" id="KW-0812">Transmembrane</keyword>
<dbReference type="Proteomes" id="UP001244427">
    <property type="component" value="Unassembled WGS sequence"/>
</dbReference>
<feature type="transmembrane region" description="Helical" evidence="2">
    <location>
        <begin position="86"/>
        <end position="109"/>
    </location>
</feature>
<dbReference type="RefSeq" id="WP_307293228.1">
    <property type="nucleotide sequence ID" value="NZ_JAUSXV010000001.1"/>
</dbReference>
<proteinExistence type="predicted"/>
<evidence type="ECO:0000256" key="2">
    <source>
        <dbReference type="SAM" id="Phobius"/>
    </source>
</evidence>
<dbReference type="AlphaFoldDB" id="A0AAW8ESU5"/>
<accession>A0AAW8ESU5</accession>
<keyword evidence="2" id="KW-1133">Transmembrane helix</keyword>
<comment type="caution">
    <text evidence="3">The sequence shown here is derived from an EMBL/GenBank/DDBJ whole genome shotgun (WGS) entry which is preliminary data.</text>
</comment>
<protein>
    <submittedName>
        <fullName evidence="3">Uncharacterized protein</fullName>
    </submittedName>
</protein>
<sequence length="227" mass="23700">MTAGSDADELARLRARAYGRDADIQADPHALQRLNELENAPVEAHPGGGEPPALTDETPTVEQEHTDAEPVSPLKARRRSPLSRRALAGVWISSVLLAGFAGAGIGAAVGSHDPSVIAVLSEAPGLGPPTDFEGPDFPDAIRFQDYLGLEIIAYTMPEADGTTAQNCIAVADSSVGGRGGCLPPGLDTIAVIEVTASSPRPLRDRHPAGSIIQFTRTGDRIEVRASE</sequence>
<keyword evidence="4" id="KW-1185">Reference proteome</keyword>
<name>A0AAW8ESU5_9MICO</name>
<feature type="region of interest" description="Disordered" evidence="1">
    <location>
        <begin position="19"/>
        <end position="79"/>
    </location>
</feature>
<evidence type="ECO:0000256" key="1">
    <source>
        <dbReference type="SAM" id="MobiDB-lite"/>
    </source>
</evidence>
<evidence type="ECO:0000313" key="3">
    <source>
        <dbReference type="EMBL" id="MDQ0646338.1"/>
    </source>
</evidence>
<reference evidence="3 4" key="1">
    <citation type="submission" date="2023-07" db="EMBL/GenBank/DDBJ databases">
        <title>Comparative genomics of wheat-associated soil bacteria to identify genetic determinants of phenazine resistance.</title>
        <authorList>
            <person name="Mouncey N."/>
        </authorList>
    </citation>
    <scope>NUCLEOTIDE SEQUENCE [LARGE SCALE GENOMIC DNA]</scope>
    <source>
        <strain evidence="3 4">W4I9-1</strain>
    </source>
</reference>
<dbReference type="EMBL" id="JAUSXV010000001">
    <property type="protein sequence ID" value="MDQ0646338.1"/>
    <property type="molecule type" value="Genomic_DNA"/>
</dbReference>
<organism evidence="3 4">
    <name type="scientific">Microbacterium natoriense</name>
    <dbReference type="NCBI Taxonomy" id="284570"/>
    <lineage>
        <taxon>Bacteria</taxon>
        <taxon>Bacillati</taxon>
        <taxon>Actinomycetota</taxon>
        <taxon>Actinomycetes</taxon>
        <taxon>Micrococcales</taxon>
        <taxon>Microbacteriaceae</taxon>
        <taxon>Microbacterium</taxon>
    </lineage>
</organism>
<gene>
    <name evidence="3" type="ORF">QFZ53_000534</name>
</gene>
<evidence type="ECO:0000313" key="4">
    <source>
        <dbReference type="Proteomes" id="UP001244427"/>
    </source>
</evidence>